<sequence length="331" mass="34971">MRMVSFLACILLGTAARAEAPVAAEAPSKVSRALEKSLGKPLRVAGEEGFVEGRLLETSAQFLTLDLGVSESQRELFPLSSVRELYVRGRHAGTGAAIGAVPGFLTGVILGMYVCRIADDSTAAKCLPVSGLGGVGGGLVAAGLGALIGSLIPSWDKVYERVLDGPLLLPPLRAPEKDWVETAEGQAWPITGQLGLFVSNVLTIAEPSDALGLGARVEGLVQLGRYVALGPEVAYHHLFESLDGQPLNAALFSFGVLMRATPRPSALTPSLLVGFSAHTQGQPVTYSVGAGLDWRPADGATFALELRWHQFNLPWKDGRQLTLGFGTRFFL</sequence>
<feature type="chain" id="PRO_5010307576" description="Outer membrane protein beta-barrel domain-containing protein" evidence="1">
    <location>
        <begin position="21"/>
        <end position="331"/>
    </location>
</feature>
<keyword evidence="3" id="KW-1185">Reference proteome</keyword>
<evidence type="ECO:0008006" key="4">
    <source>
        <dbReference type="Google" id="ProtNLM"/>
    </source>
</evidence>
<accession>A0A1H7SRT9</accession>
<evidence type="ECO:0000313" key="2">
    <source>
        <dbReference type="EMBL" id="SEL75352.1"/>
    </source>
</evidence>
<reference evidence="3" key="1">
    <citation type="submission" date="2016-10" db="EMBL/GenBank/DDBJ databases">
        <authorList>
            <person name="Varghese N."/>
            <person name="Submissions S."/>
        </authorList>
    </citation>
    <scope>NUCLEOTIDE SEQUENCE [LARGE SCALE GENOMIC DNA]</scope>
    <source>
        <strain evidence="3">DSM 17044</strain>
    </source>
</reference>
<feature type="signal peptide" evidence="1">
    <location>
        <begin position="1"/>
        <end position="20"/>
    </location>
</feature>
<dbReference type="AlphaFoldDB" id="A0A1H7SRT9"/>
<dbReference type="EMBL" id="FOAP01000008">
    <property type="protein sequence ID" value="SEL75352.1"/>
    <property type="molecule type" value="Genomic_DNA"/>
</dbReference>
<protein>
    <recommendedName>
        <fullName evidence="4">Outer membrane protein beta-barrel domain-containing protein</fullName>
    </recommendedName>
</protein>
<organism evidence="2 3">
    <name type="scientific">Stigmatella aurantiaca</name>
    <dbReference type="NCBI Taxonomy" id="41"/>
    <lineage>
        <taxon>Bacteria</taxon>
        <taxon>Pseudomonadati</taxon>
        <taxon>Myxococcota</taxon>
        <taxon>Myxococcia</taxon>
        <taxon>Myxococcales</taxon>
        <taxon>Cystobacterineae</taxon>
        <taxon>Archangiaceae</taxon>
        <taxon>Stigmatella</taxon>
    </lineage>
</organism>
<proteinExistence type="predicted"/>
<evidence type="ECO:0000313" key="3">
    <source>
        <dbReference type="Proteomes" id="UP000182719"/>
    </source>
</evidence>
<dbReference type="Proteomes" id="UP000182719">
    <property type="component" value="Unassembled WGS sequence"/>
</dbReference>
<dbReference type="RefSeq" id="WP_075007493.1">
    <property type="nucleotide sequence ID" value="NZ_FOAP01000008.1"/>
</dbReference>
<evidence type="ECO:0000256" key="1">
    <source>
        <dbReference type="SAM" id="SignalP"/>
    </source>
</evidence>
<name>A0A1H7SRT9_STIAU</name>
<keyword evidence="1" id="KW-0732">Signal</keyword>
<gene>
    <name evidence="2" type="ORF">SAMN05444354_108108</name>
</gene>
<dbReference type="OrthoDB" id="9908370at2"/>